<dbReference type="RefSeq" id="WP_380968863.1">
    <property type="nucleotide sequence ID" value="NZ_JBHTCO010000041.1"/>
</dbReference>
<protein>
    <submittedName>
        <fullName evidence="1">Uncharacterized protein</fullName>
    </submittedName>
</protein>
<organism evidence="1 2">
    <name type="scientific">Scopulibacillus cellulosilyticus</name>
    <dbReference type="NCBI Taxonomy" id="2665665"/>
    <lineage>
        <taxon>Bacteria</taxon>
        <taxon>Bacillati</taxon>
        <taxon>Bacillota</taxon>
        <taxon>Bacilli</taxon>
        <taxon>Bacillales</taxon>
        <taxon>Sporolactobacillaceae</taxon>
        <taxon>Scopulibacillus</taxon>
    </lineage>
</organism>
<dbReference type="Proteomes" id="UP001596505">
    <property type="component" value="Unassembled WGS sequence"/>
</dbReference>
<proteinExistence type="predicted"/>
<keyword evidence="2" id="KW-1185">Reference proteome</keyword>
<gene>
    <name evidence="1" type="ORF">ACFQRG_18500</name>
</gene>
<reference evidence="2" key="1">
    <citation type="journal article" date="2019" name="Int. J. Syst. Evol. Microbiol.">
        <title>The Global Catalogue of Microorganisms (GCM) 10K type strain sequencing project: providing services to taxonomists for standard genome sequencing and annotation.</title>
        <authorList>
            <consortium name="The Broad Institute Genomics Platform"/>
            <consortium name="The Broad Institute Genome Sequencing Center for Infectious Disease"/>
            <person name="Wu L."/>
            <person name="Ma J."/>
        </authorList>
    </citation>
    <scope>NUCLEOTIDE SEQUENCE [LARGE SCALE GENOMIC DNA]</scope>
    <source>
        <strain evidence="2">CGMCC 1.16305</strain>
    </source>
</reference>
<dbReference type="EMBL" id="JBHTCO010000041">
    <property type="protein sequence ID" value="MFC7394906.1"/>
    <property type="molecule type" value="Genomic_DNA"/>
</dbReference>
<evidence type="ECO:0000313" key="2">
    <source>
        <dbReference type="Proteomes" id="UP001596505"/>
    </source>
</evidence>
<comment type="caution">
    <text evidence="1">The sequence shown here is derived from an EMBL/GenBank/DDBJ whole genome shotgun (WGS) entry which is preliminary data.</text>
</comment>
<evidence type="ECO:0000313" key="1">
    <source>
        <dbReference type="EMBL" id="MFC7394906.1"/>
    </source>
</evidence>
<sequence length="323" mass="36601">MVNIFNENADVETVDEVKTGTIDDVKNSFQSQSALFNTFEDIIDESFQAAVSFDQFLLDSNGYYWFTEKTTEGQSASQIYIFNSQGDFIKSHGVNGKAATIYEYNDCILAACEGIDSKGYIYKYSKDDQKLLKTWDIDGFLWDLEKLGDTLYITSYLAETNEAVLYTISGQEVDCKVLGNSFFPTGVLIKDNILYIPVCPLYSPNTGSVLCIDLNSDKVEEIAVSVSPRQILSYGGQLILHGLDMSKGKAESLIYLDPNTKKTESFQIPKASDIRIQGEYLLIFNHETKTVIYWSHAKKKIIRIVQWPIKRKFHSKKNARLNH</sequence>
<name>A0ABW2Q601_9BACL</name>
<accession>A0ABW2Q601</accession>
<dbReference type="SUPFAM" id="SSF63825">
    <property type="entry name" value="YWTD domain"/>
    <property type="match status" value="1"/>
</dbReference>